<keyword evidence="3" id="KW-1185">Reference proteome</keyword>
<accession>A0A0E0CM65</accession>
<evidence type="ECO:0000313" key="3">
    <source>
        <dbReference type="Proteomes" id="UP000008021"/>
    </source>
</evidence>
<proteinExistence type="predicted"/>
<feature type="region of interest" description="Disordered" evidence="1">
    <location>
        <begin position="32"/>
        <end position="51"/>
    </location>
</feature>
<protein>
    <submittedName>
        <fullName evidence="2">Uncharacterized protein</fullName>
    </submittedName>
</protein>
<dbReference type="EnsemblPlants" id="OMERI02G20770.1">
    <property type="protein sequence ID" value="OMERI02G20770.1"/>
    <property type="gene ID" value="OMERI02G20770"/>
</dbReference>
<dbReference type="Gramene" id="OMERI02G20770.1">
    <property type="protein sequence ID" value="OMERI02G20770.1"/>
    <property type="gene ID" value="OMERI02G20770"/>
</dbReference>
<dbReference type="EnsemblPlants" id="OMERI02G20770.2">
    <property type="protein sequence ID" value="OMERI02G20770.2"/>
    <property type="gene ID" value="OMERI02G20770"/>
</dbReference>
<reference evidence="2" key="2">
    <citation type="submission" date="2018-05" db="EMBL/GenBank/DDBJ databases">
        <title>OmerRS3 (Oryza meridionalis Reference Sequence Version 3).</title>
        <authorList>
            <person name="Zhang J."/>
            <person name="Kudrna D."/>
            <person name="Lee S."/>
            <person name="Talag J."/>
            <person name="Welchert J."/>
            <person name="Wing R.A."/>
        </authorList>
    </citation>
    <scope>NUCLEOTIDE SEQUENCE [LARGE SCALE GENOMIC DNA]</scope>
    <source>
        <strain evidence="2">OR44</strain>
    </source>
</reference>
<evidence type="ECO:0000313" key="2">
    <source>
        <dbReference type="EnsemblPlants" id="OMERI02G20770.2"/>
    </source>
</evidence>
<dbReference type="Proteomes" id="UP000008021">
    <property type="component" value="Chromosome 2"/>
</dbReference>
<dbReference type="Gramene" id="OMERI02G20770.2">
    <property type="protein sequence ID" value="OMERI02G20770.2"/>
    <property type="gene ID" value="OMERI02G20770"/>
</dbReference>
<sequence length="79" mass="8907">MGKVLKHRVCVWRLKRVGEGARGVWLLWRERRGSSRHSPPLTSSPGEQNTAVLPFATPRSIAIDRSRAGISRRSCAMIR</sequence>
<evidence type="ECO:0000256" key="1">
    <source>
        <dbReference type="SAM" id="MobiDB-lite"/>
    </source>
</evidence>
<dbReference type="AlphaFoldDB" id="A0A0E0CM65"/>
<feature type="compositionally biased region" description="Polar residues" evidence="1">
    <location>
        <begin position="36"/>
        <end position="51"/>
    </location>
</feature>
<dbReference type="HOGENOM" id="CLU_2610090_0_0_1"/>
<name>A0A0E0CM65_9ORYZ</name>
<reference evidence="2" key="1">
    <citation type="submission" date="2015-04" db="UniProtKB">
        <authorList>
            <consortium name="EnsemblPlants"/>
        </authorList>
    </citation>
    <scope>IDENTIFICATION</scope>
</reference>
<organism evidence="2">
    <name type="scientific">Oryza meridionalis</name>
    <dbReference type="NCBI Taxonomy" id="40149"/>
    <lineage>
        <taxon>Eukaryota</taxon>
        <taxon>Viridiplantae</taxon>
        <taxon>Streptophyta</taxon>
        <taxon>Embryophyta</taxon>
        <taxon>Tracheophyta</taxon>
        <taxon>Spermatophyta</taxon>
        <taxon>Magnoliopsida</taxon>
        <taxon>Liliopsida</taxon>
        <taxon>Poales</taxon>
        <taxon>Poaceae</taxon>
        <taxon>BOP clade</taxon>
        <taxon>Oryzoideae</taxon>
        <taxon>Oryzeae</taxon>
        <taxon>Oryzinae</taxon>
        <taxon>Oryza</taxon>
    </lineage>
</organism>